<feature type="compositionally biased region" description="Pro residues" evidence="1">
    <location>
        <begin position="1"/>
        <end position="11"/>
    </location>
</feature>
<dbReference type="InterPro" id="IPR021434">
    <property type="entry name" value="DUF3082"/>
</dbReference>
<keyword evidence="2" id="KW-0812">Transmembrane</keyword>
<feature type="region of interest" description="Disordered" evidence="1">
    <location>
        <begin position="1"/>
        <end position="20"/>
    </location>
</feature>
<evidence type="ECO:0000256" key="1">
    <source>
        <dbReference type="SAM" id="MobiDB-lite"/>
    </source>
</evidence>
<proteinExistence type="predicted"/>
<evidence type="ECO:0000313" key="4">
    <source>
        <dbReference type="Proteomes" id="UP000753908"/>
    </source>
</evidence>
<evidence type="ECO:0000256" key="2">
    <source>
        <dbReference type="SAM" id="Phobius"/>
    </source>
</evidence>
<keyword evidence="2" id="KW-0472">Membrane</keyword>
<sequence>MTNPTPTPNPDTQPTKKAQTLPGPLQCLASALISSGFAIALYFLTSSIAQTFARKPLTSTNPIAQNISAAVRTLVVGVSTLATAIFGIVAVGLVALAIQITIQQLRNRPSQP</sequence>
<organism evidence="3 4">
    <name type="scientific">Symplocastrum torsivum CPER-KK1</name>
    <dbReference type="NCBI Taxonomy" id="450513"/>
    <lineage>
        <taxon>Bacteria</taxon>
        <taxon>Bacillati</taxon>
        <taxon>Cyanobacteriota</taxon>
        <taxon>Cyanophyceae</taxon>
        <taxon>Oscillatoriophycideae</taxon>
        <taxon>Oscillatoriales</taxon>
        <taxon>Microcoleaceae</taxon>
        <taxon>Symplocastrum</taxon>
    </lineage>
</organism>
<accession>A0A951PM00</accession>
<dbReference type="Proteomes" id="UP000753908">
    <property type="component" value="Unassembled WGS sequence"/>
</dbReference>
<dbReference type="Pfam" id="PF11282">
    <property type="entry name" value="DUF3082"/>
    <property type="match status" value="1"/>
</dbReference>
<reference evidence="3" key="2">
    <citation type="journal article" date="2022" name="Microbiol. Resour. Announc.">
        <title>Metagenome Sequencing to Explore Phylogenomics of Terrestrial Cyanobacteria.</title>
        <authorList>
            <person name="Ward R.D."/>
            <person name="Stajich J.E."/>
            <person name="Johansen J.R."/>
            <person name="Huntemann M."/>
            <person name="Clum A."/>
            <person name="Foster B."/>
            <person name="Foster B."/>
            <person name="Roux S."/>
            <person name="Palaniappan K."/>
            <person name="Varghese N."/>
            <person name="Mukherjee S."/>
            <person name="Reddy T.B.K."/>
            <person name="Daum C."/>
            <person name="Copeland A."/>
            <person name="Chen I.A."/>
            <person name="Ivanova N.N."/>
            <person name="Kyrpides N.C."/>
            <person name="Shapiro N."/>
            <person name="Eloe-Fadrosh E.A."/>
            <person name="Pietrasiak N."/>
        </authorList>
    </citation>
    <scope>NUCLEOTIDE SEQUENCE</scope>
    <source>
        <strain evidence="3">CPER-KK1</strain>
    </source>
</reference>
<dbReference type="EMBL" id="JAHHIF010000015">
    <property type="protein sequence ID" value="MBW4545432.1"/>
    <property type="molecule type" value="Genomic_DNA"/>
</dbReference>
<dbReference type="PANTHER" id="PTHR35733:SF1">
    <property type="entry name" value="OS02G0307800 PROTEIN"/>
    <property type="match status" value="1"/>
</dbReference>
<name>A0A951PM00_9CYAN</name>
<keyword evidence="2" id="KW-1133">Transmembrane helix</keyword>
<feature type="transmembrane region" description="Helical" evidence="2">
    <location>
        <begin position="31"/>
        <end position="53"/>
    </location>
</feature>
<feature type="transmembrane region" description="Helical" evidence="2">
    <location>
        <begin position="74"/>
        <end position="102"/>
    </location>
</feature>
<dbReference type="PANTHER" id="PTHR35733">
    <property type="entry name" value="OS02G0307800 PROTEIN"/>
    <property type="match status" value="1"/>
</dbReference>
<comment type="caution">
    <text evidence="3">The sequence shown here is derived from an EMBL/GenBank/DDBJ whole genome shotgun (WGS) entry which is preliminary data.</text>
</comment>
<protein>
    <submittedName>
        <fullName evidence="3">DUF3082 domain-containing protein</fullName>
    </submittedName>
</protein>
<reference evidence="3" key="1">
    <citation type="submission" date="2021-05" db="EMBL/GenBank/DDBJ databases">
        <authorList>
            <person name="Pietrasiak N."/>
            <person name="Ward R."/>
            <person name="Stajich J.E."/>
            <person name="Kurbessoian T."/>
        </authorList>
    </citation>
    <scope>NUCLEOTIDE SEQUENCE</scope>
    <source>
        <strain evidence="3">CPER-KK1</strain>
    </source>
</reference>
<evidence type="ECO:0000313" key="3">
    <source>
        <dbReference type="EMBL" id="MBW4545432.1"/>
    </source>
</evidence>
<gene>
    <name evidence="3" type="ORF">KME25_13435</name>
</gene>
<dbReference type="AlphaFoldDB" id="A0A951PM00"/>